<comment type="similarity">
    <text evidence="2 5">Belongs to the PNP/MTAP phosphorylase family.</text>
</comment>
<dbReference type="eggNOG" id="COG0005">
    <property type="taxonomic scope" value="Bacteria"/>
</dbReference>
<evidence type="ECO:0000256" key="4">
    <source>
        <dbReference type="ARBA" id="ARBA00022679"/>
    </source>
</evidence>
<dbReference type="GO" id="GO:0005737">
    <property type="term" value="C:cytoplasm"/>
    <property type="evidence" value="ECO:0007669"/>
    <property type="project" value="TreeGrafter"/>
</dbReference>
<dbReference type="PIRSF" id="PIRSF000477">
    <property type="entry name" value="PurNPase"/>
    <property type="match status" value="1"/>
</dbReference>
<evidence type="ECO:0000256" key="2">
    <source>
        <dbReference type="ARBA" id="ARBA00006751"/>
    </source>
</evidence>
<feature type="domain" description="Nucleoside phosphorylase" evidence="7">
    <location>
        <begin position="24"/>
        <end position="270"/>
    </location>
</feature>
<dbReference type="InterPro" id="IPR000845">
    <property type="entry name" value="Nucleoside_phosphorylase_d"/>
</dbReference>
<sequence>MEYNKKVAEALSYISERVSTTPKAVLVLGSGLGGLADSIKDPIVIPYTEIPHWPLSTAPGHAGRLVFGFLDNVYVAVMQGRMHFYEGYSMKDITFPVRVFGEWGISCYIASNASGGINLAYLPGDMVVLYDHINYMGTNPLIGTVFSEKEERFPDMSYTYDRELLDMAEASARENNLTVRRGVYIAFTGPSYETPAEIRMARTLGADVVGMSTVPETIVAHSMGMRVFAVSCVANYAAGVTSQKLSEEEVIREMEKATGKLTILLKGLLRKIGEEHV</sequence>
<dbReference type="NCBIfam" id="TIGR01697">
    <property type="entry name" value="PNPH-PUNA-XAPA"/>
    <property type="match status" value="1"/>
</dbReference>
<evidence type="ECO:0000313" key="8">
    <source>
        <dbReference type="EMBL" id="ADE57137.1"/>
    </source>
</evidence>
<dbReference type="GO" id="GO:0004731">
    <property type="term" value="F:purine-nucleoside phosphorylase activity"/>
    <property type="evidence" value="ECO:0007669"/>
    <property type="project" value="UniProtKB-EC"/>
</dbReference>
<dbReference type="AlphaFoldDB" id="D5EF05"/>
<dbReference type="UniPathway" id="UPA00606"/>
<name>D5EF05_AMICL</name>
<feature type="binding site" evidence="6">
    <location>
        <position position="113"/>
    </location>
    <ligand>
        <name>phosphate</name>
        <dbReference type="ChEBI" id="CHEBI:43474"/>
    </ligand>
</feature>
<comment type="pathway">
    <text evidence="1 5">Purine metabolism; purine nucleoside salvage.</text>
</comment>
<dbReference type="EC" id="2.4.2.1" evidence="5"/>
<feature type="binding site" evidence="6">
    <location>
        <position position="193"/>
    </location>
    <ligand>
        <name>a purine D-ribonucleoside</name>
        <dbReference type="ChEBI" id="CHEBI:142355"/>
    </ligand>
</feature>
<dbReference type="STRING" id="572547.Amico_1013"/>
<dbReference type="KEGG" id="aco:Amico_1013"/>
<evidence type="ECO:0000256" key="6">
    <source>
        <dbReference type="PIRSR" id="PIRSR000477-2"/>
    </source>
</evidence>
<dbReference type="Gene3D" id="3.40.50.1580">
    <property type="entry name" value="Nucleoside phosphorylase domain"/>
    <property type="match status" value="1"/>
</dbReference>
<dbReference type="NCBIfam" id="NF006054">
    <property type="entry name" value="PRK08202.1"/>
    <property type="match status" value="1"/>
</dbReference>
<keyword evidence="4 5" id="KW-0808">Transferase</keyword>
<dbReference type="NCBIfam" id="TIGR01700">
    <property type="entry name" value="PNPH"/>
    <property type="match status" value="1"/>
</dbReference>
<dbReference type="Proteomes" id="UP000002366">
    <property type="component" value="Chromosome"/>
</dbReference>
<evidence type="ECO:0000256" key="1">
    <source>
        <dbReference type="ARBA" id="ARBA00005058"/>
    </source>
</evidence>
<protein>
    <recommendedName>
        <fullName evidence="5">Purine nucleoside phosphorylase</fullName>
        <ecNumber evidence="5">2.4.2.1</ecNumber>
    </recommendedName>
    <alternativeName>
        <fullName evidence="5">Inosine-guanosine phosphorylase</fullName>
    </alternativeName>
</protein>
<feature type="binding site" evidence="6">
    <location>
        <begin position="81"/>
        <end position="83"/>
    </location>
    <ligand>
        <name>phosphate</name>
        <dbReference type="ChEBI" id="CHEBI:43474"/>
    </ligand>
</feature>
<keyword evidence="3 5" id="KW-0328">Glycosyltransferase</keyword>
<gene>
    <name evidence="8" type="ordered locus">Amico_1013</name>
</gene>
<reference evidence="8 9" key="1">
    <citation type="journal article" date="2010" name="Stand. Genomic Sci.">
        <title>Complete genome sequence of Aminobacterium colombiense type strain (ALA-1).</title>
        <authorList>
            <person name="Chertkov O."/>
            <person name="Sikorski J."/>
            <person name="Brambilla E."/>
            <person name="Lapidus A."/>
            <person name="Copeland A."/>
            <person name="Glavina Del Rio T."/>
            <person name="Nolan M."/>
            <person name="Lucas S."/>
            <person name="Tice H."/>
            <person name="Cheng J.F."/>
            <person name="Han C."/>
            <person name="Detter J.C."/>
            <person name="Bruce D."/>
            <person name="Tapia R."/>
            <person name="Goodwin L."/>
            <person name="Pitluck S."/>
            <person name="Liolios K."/>
            <person name="Ivanova N."/>
            <person name="Mavromatis K."/>
            <person name="Ovchinnikova G."/>
            <person name="Pati A."/>
            <person name="Chen A."/>
            <person name="Palaniappan K."/>
            <person name="Land M."/>
            <person name="Hauser L."/>
            <person name="Chang Y.J."/>
            <person name="Jeffries C.D."/>
            <person name="Spring S."/>
            <person name="Rohde M."/>
            <person name="Goker M."/>
            <person name="Bristow J."/>
            <person name="Eisen J.A."/>
            <person name="Markowitz V."/>
            <person name="Hugenholtz P."/>
            <person name="Kyrpides N.C."/>
            <person name="Klenk H.P."/>
        </authorList>
    </citation>
    <scope>NUCLEOTIDE SEQUENCE [LARGE SCALE GENOMIC DNA]</scope>
    <source>
        <strain evidence="9">DSM 12261 / ALA-1</strain>
    </source>
</reference>
<dbReference type="PANTHER" id="PTHR11904">
    <property type="entry name" value="METHYLTHIOADENOSINE/PURINE NUCLEOSIDE PHOSPHORYLASE"/>
    <property type="match status" value="1"/>
</dbReference>
<dbReference type="SUPFAM" id="SSF53167">
    <property type="entry name" value="Purine and uridine phosphorylases"/>
    <property type="match status" value="1"/>
</dbReference>
<dbReference type="EMBL" id="CP001997">
    <property type="protein sequence ID" value="ADE57137.1"/>
    <property type="molecule type" value="Genomic_DNA"/>
</dbReference>
<dbReference type="GO" id="GO:0009116">
    <property type="term" value="P:nucleoside metabolic process"/>
    <property type="evidence" value="ECO:0007669"/>
    <property type="project" value="InterPro"/>
</dbReference>
<comment type="function">
    <text evidence="5">The purine nucleoside phosphorylases catalyze the phosphorolytic breakdown of the N-glycosidic bond in the beta-(deoxy)ribonucleoside molecules, with the formation of the corresponding free purine bases and pentose-1-phosphate.</text>
</comment>
<feature type="binding site" evidence="6">
    <location>
        <position position="212"/>
    </location>
    <ligand>
        <name>phosphate</name>
        <dbReference type="ChEBI" id="CHEBI:43474"/>
    </ligand>
</feature>
<dbReference type="CDD" id="cd09009">
    <property type="entry name" value="PNP-EcPNPII_like"/>
    <property type="match status" value="1"/>
</dbReference>
<dbReference type="RefSeq" id="WP_013048400.1">
    <property type="nucleotide sequence ID" value="NC_014011.1"/>
</dbReference>
<dbReference type="InterPro" id="IPR011268">
    <property type="entry name" value="Purine_phosphorylase"/>
</dbReference>
<accession>D5EF05</accession>
<dbReference type="Pfam" id="PF01048">
    <property type="entry name" value="PNP_UDP_1"/>
    <property type="match status" value="1"/>
</dbReference>
<evidence type="ECO:0000259" key="7">
    <source>
        <dbReference type="Pfam" id="PF01048"/>
    </source>
</evidence>
<feature type="binding site" evidence="6">
    <location>
        <position position="30"/>
    </location>
    <ligand>
        <name>phosphate</name>
        <dbReference type="ChEBI" id="CHEBI:43474"/>
    </ligand>
</feature>
<feature type="binding site" evidence="6">
    <location>
        <position position="235"/>
    </location>
    <ligand>
        <name>a purine D-ribonucleoside</name>
        <dbReference type="ChEBI" id="CHEBI:142355"/>
    </ligand>
</feature>
<organism evidence="8 9">
    <name type="scientific">Aminobacterium colombiense (strain DSM 12261 / ALA-1)</name>
    <dbReference type="NCBI Taxonomy" id="572547"/>
    <lineage>
        <taxon>Bacteria</taxon>
        <taxon>Thermotogati</taxon>
        <taxon>Synergistota</taxon>
        <taxon>Synergistia</taxon>
        <taxon>Synergistales</taxon>
        <taxon>Aminobacteriaceae</taxon>
        <taxon>Aminobacterium</taxon>
    </lineage>
</organism>
<feature type="binding site" evidence="6">
    <location>
        <position position="61"/>
    </location>
    <ligand>
        <name>phosphate</name>
        <dbReference type="ChEBI" id="CHEBI:43474"/>
    </ligand>
</feature>
<dbReference type="PANTHER" id="PTHR11904:SF9">
    <property type="entry name" value="PURINE NUCLEOSIDE PHOSPHORYLASE-RELATED"/>
    <property type="match status" value="1"/>
</dbReference>
<evidence type="ECO:0000313" key="9">
    <source>
        <dbReference type="Proteomes" id="UP000002366"/>
    </source>
</evidence>
<dbReference type="OrthoDB" id="1523230at2"/>
<evidence type="ECO:0000256" key="3">
    <source>
        <dbReference type="ARBA" id="ARBA00022676"/>
    </source>
</evidence>
<dbReference type="HOGENOM" id="CLU_054456_1_0_0"/>
<dbReference type="InterPro" id="IPR035994">
    <property type="entry name" value="Nucleoside_phosphorylase_sf"/>
</dbReference>
<keyword evidence="9" id="KW-1185">Reference proteome</keyword>
<proteinExistence type="inferred from homology"/>
<evidence type="ECO:0000256" key="5">
    <source>
        <dbReference type="PIRNR" id="PIRNR000477"/>
    </source>
</evidence>
<dbReference type="InterPro" id="IPR011270">
    <property type="entry name" value="Pur_Nuc_Pase_Ino/Guo-sp"/>
</dbReference>